<dbReference type="PANTHER" id="PTHR33799">
    <property type="entry name" value="PTS PERMEASE-RELATED-RELATED"/>
    <property type="match status" value="1"/>
</dbReference>
<accession>A0AAE4ZAR5</accession>
<evidence type="ECO:0000313" key="4">
    <source>
        <dbReference type="Proteomes" id="UP000702544"/>
    </source>
</evidence>
<dbReference type="GO" id="GO:0016020">
    <property type="term" value="C:membrane"/>
    <property type="evidence" value="ECO:0007669"/>
    <property type="project" value="InterPro"/>
</dbReference>
<dbReference type="PANTHER" id="PTHR33799:SF1">
    <property type="entry name" value="PTS SYSTEM MANNOSE-SPECIFIC EIIAB COMPONENT-RELATED"/>
    <property type="match status" value="1"/>
</dbReference>
<evidence type="ECO:0000256" key="1">
    <source>
        <dbReference type="ARBA" id="ARBA00022679"/>
    </source>
</evidence>
<proteinExistence type="predicted"/>
<dbReference type="InterPro" id="IPR004701">
    <property type="entry name" value="PTS_EIIA_man-typ"/>
</dbReference>
<dbReference type="Pfam" id="PF03610">
    <property type="entry name" value="EIIA-man"/>
    <property type="match status" value="1"/>
</dbReference>
<dbReference type="InterPro" id="IPR051471">
    <property type="entry name" value="Bacterial_PTS_sugar_comp"/>
</dbReference>
<name>A0AAE4ZAR5_9BACT</name>
<evidence type="ECO:0000259" key="2">
    <source>
        <dbReference type="PROSITE" id="PS51096"/>
    </source>
</evidence>
<organism evidence="3 4">
    <name type="scientific">Candidatus Kutchimonas denitrificans</name>
    <dbReference type="NCBI Taxonomy" id="3056748"/>
    <lineage>
        <taxon>Bacteria</taxon>
        <taxon>Pseudomonadati</taxon>
        <taxon>Gemmatimonadota</taxon>
        <taxon>Gemmatimonadia</taxon>
        <taxon>Candidatus Palauibacterales</taxon>
        <taxon>Candidatus Palauibacteraceae</taxon>
        <taxon>Candidatus Kutchimonas</taxon>
    </lineage>
</organism>
<dbReference type="PROSITE" id="PS51096">
    <property type="entry name" value="PTS_EIIA_TYPE_4"/>
    <property type="match status" value="1"/>
</dbReference>
<feature type="domain" description="PTS EIIA type-4" evidence="2">
    <location>
        <begin position="4"/>
        <end position="134"/>
    </location>
</feature>
<evidence type="ECO:0000313" key="3">
    <source>
        <dbReference type="EMBL" id="NIR75697.1"/>
    </source>
</evidence>
<dbReference type="AlphaFoldDB" id="A0AAE4ZAR5"/>
<dbReference type="GO" id="GO:0016740">
    <property type="term" value="F:transferase activity"/>
    <property type="evidence" value="ECO:0007669"/>
    <property type="project" value="UniProtKB-KW"/>
</dbReference>
<dbReference type="Gene3D" id="3.40.50.510">
    <property type="entry name" value="Phosphotransferase system, mannose-type IIA component"/>
    <property type="match status" value="1"/>
</dbReference>
<gene>
    <name evidence="3" type="ORF">GWO12_11395</name>
</gene>
<reference evidence="3 4" key="1">
    <citation type="submission" date="2020-01" db="EMBL/GenBank/DDBJ databases">
        <title>Genomes assembled from Gulf of Kutch pelagic sediment metagenomes.</title>
        <authorList>
            <person name="Chandrashekar M."/>
            <person name="Mahajan M.S."/>
            <person name="Dave K.J."/>
            <person name="Vatsa P."/>
            <person name="Nathani N.M."/>
        </authorList>
    </citation>
    <scope>NUCLEOTIDE SEQUENCE [LARGE SCALE GENOMIC DNA]</scope>
    <source>
        <strain evidence="3">KS3-K002</strain>
    </source>
</reference>
<dbReference type="EMBL" id="JAACAK010000091">
    <property type="protein sequence ID" value="NIR75697.1"/>
    <property type="molecule type" value="Genomic_DNA"/>
</dbReference>
<dbReference type="Proteomes" id="UP000702544">
    <property type="component" value="Unassembled WGS sequence"/>
</dbReference>
<dbReference type="InterPro" id="IPR036662">
    <property type="entry name" value="PTS_EIIA_man-typ_sf"/>
</dbReference>
<comment type="caution">
    <text evidence="3">The sequence shown here is derived from an EMBL/GenBank/DDBJ whole genome shotgun (WGS) entry which is preliminary data.</text>
</comment>
<keyword evidence="1" id="KW-0808">Transferase</keyword>
<sequence>MSEEVKGVLVGHGRMAEGLLDAIAGITGSHEGLTAIDNVGLTPQSLEERIHELIGSQQAVVFVDLPSGSCAHAARRLQARRSDLAVVCGVNLPLLLDFIFHRELPLEQVVERLRSRVGVSIEYSADADSSLSGR</sequence>
<dbReference type="SUPFAM" id="SSF53062">
    <property type="entry name" value="PTS system fructose IIA component-like"/>
    <property type="match status" value="1"/>
</dbReference>
<protein>
    <recommendedName>
        <fullName evidence="2">PTS EIIA type-4 domain-containing protein</fullName>
    </recommendedName>
</protein>
<dbReference type="GO" id="GO:0009401">
    <property type="term" value="P:phosphoenolpyruvate-dependent sugar phosphotransferase system"/>
    <property type="evidence" value="ECO:0007669"/>
    <property type="project" value="InterPro"/>
</dbReference>